<dbReference type="Proteomes" id="UP000467124">
    <property type="component" value="Unassembled WGS sequence"/>
</dbReference>
<comment type="caution">
    <text evidence="2">The sequence shown here is derived from an EMBL/GenBank/DDBJ whole genome shotgun (WGS) entry which is preliminary data.</text>
</comment>
<organism evidence="2 3">
    <name type="scientific">Nocardiopsis alba</name>
    <dbReference type="NCBI Taxonomy" id="53437"/>
    <lineage>
        <taxon>Bacteria</taxon>
        <taxon>Bacillati</taxon>
        <taxon>Actinomycetota</taxon>
        <taxon>Actinomycetes</taxon>
        <taxon>Streptosporangiales</taxon>
        <taxon>Nocardiopsidaceae</taxon>
        <taxon>Nocardiopsis</taxon>
    </lineage>
</organism>
<dbReference type="EMBL" id="WWHY01000001">
    <property type="protein sequence ID" value="MYR32854.1"/>
    <property type="molecule type" value="Genomic_DNA"/>
</dbReference>
<evidence type="ECO:0000313" key="3">
    <source>
        <dbReference type="Proteomes" id="UP000467124"/>
    </source>
</evidence>
<evidence type="ECO:0000313" key="2">
    <source>
        <dbReference type="EMBL" id="MYR32854.1"/>
    </source>
</evidence>
<dbReference type="SUPFAM" id="SSF51735">
    <property type="entry name" value="NAD(P)-binding Rossmann-fold domains"/>
    <property type="match status" value="1"/>
</dbReference>
<dbReference type="RefSeq" id="WP_017536125.1">
    <property type="nucleotide sequence ID" value="NZ_BAZE01000017.1"/>
</dbReference>
<proteinExistence type="predicted"/>
<gene>
    <name evidence="2" type="ORF">GTW20_11365</name>
</gene>
<protein>
    <submittedName>
        <fullName evidence="2">NAD-dependent epimerase/dehydratase family protein</fullName>
    </submittedName>
</protein>
<dbReference type="Pfam" id="PF01370">
    <property type="entry name" value="Epimerase"/>
    <property type="match status" value="1"/>
</dbReference>
<dbReference type="Gene3D" id="3.40.50.720">
    <property type="entry name" value="NAD(P)-binding Rossmann-like Domain"/>
    <property type="match status" value="1"/>
</dbReference>
<dbReference type="InterPro" id="IPR036291">
    <property type="entry name" value="NAD(P)-bd_dom_sf"/>
</dbReference>
<dbReference type="GeneID" id="91394219"/>
<evidence type="ECO:0000259" key="1">
    <source>
        <dbReference type="Pfam" id="PF01370"/>
    </source>
</evidence>
<feature type="domain" description="NAD-dependent epimerase/dehydratase" evidence="1">
    <location>
        <begin position="3"/>
        <end position="36"/>
    </location>
</feature>
<dbReference type="AlphaFoldDB" id="A0A7K2ISR6"/>
<dbReference type="InterPro" id="IPR001509">
    <property type="entry name" value="Epimerase_deHydtase"/>
</dbReference>
<accession>A0A7K2ISR6</accession>
<sequence length="61" mass="6291">MRISVFGATGMAGTAIVEEALDRGHTVTGVSRITSGDLAIAVVDEIEIPGGERHITVVRTG</sequence>
<reference evidence="2 3" key="1">
    <citation type="journal article" date="2019" name="Nat. Commun.">
        <title>The antimicrobial potential of Streptomyces from insect microbiomes.</title>
        <authorList>
            <person name="Chevrette M.G."/>
            <person name="Carlson C.M."/>
            <person name="Ortega H.E."/>
            <person name="Thomas C."/>
            <person name="Ananiev G.E."/>
            <person name="Barns K.J."/>
            <person name="Book A.J."/>
            <person name="Cagnazzo J."/>
            <person name="Carlos C."/>
            <person name="Flanigan W."/>
            <person name="Grubbs K.J."/>
            <person name="Horn H.A."/>
            <person name="Hoffmann F.M."/>
            <person name="Klassen J.L."/>
            <person name="Knack J.J."/>
            <person name="Lewin G.R."/>
            <person name="McDonald B.R."/>
            <person name="Muller L."/>
            <person name="Melo W.G.P."/>
            <person name="Pinto-Tomas A.A."/>
            <person name="Schmitz A."/>
            <person name="Wendt-Pienkowski E."/>
            <person name="Wildman S."/>
            <person name="Zhao M."/>
            <person name="Zhang F."/>
            <person name="Bugni T.S."/>
            <person name="Andes D.R."/>
            <person name="Pupo M.T."/>
            <person name="Currie C.R."/>
        </authorList>
    </citation>
    <scope>NUCLEOTIDE SEQUENCE [LARGE SCALE GENOMIC DNA]</scope>
    <source>
        <strain evidence="2 3">SID5840</strain>
    </source>
</reference>
<name>A0A7K2ISR6_9ACTN</name>